<accession>A0ABD0SQR1</accession>
<evidence type="ECO:0000256" key="3">
    <source>
        <dbReference type="ARBA" id="ARBA00022801"/>
    </source>
</evidence>
<keyword evidence="3 7" id="KW-0378">Hydrolase</keyword>
<evidence type="ECO:0000259" key="10">
    <source>
        <dbReference type="Pfam" id="PF00561"/>
    </source>
</evidence>
<keyword evidence="4 7" id="KW-0442">Lipid degradation</keyword>
<dbReference type="PANTHER" id="PTHR11005">
    <property type="entry name" value="LYSOSOMAL ACID LIPASE-RELATED"/>
    <property type="match status" value="1"/>
</dbReference>
<feature type="active site" description="Charge relay system" evidence="8">
    <location>
        <position position="339"/>
    </location>
</feature>
<dbReference type="Proteomes" id="UP001549921">
    <property type="component" value="Unassembled WGS sequence"/>
</dbReference>
<dbReference type="GO" id="GO:0016042">
    <property type="term" value="P:lipid catabolic process"/>
    <property type="evidence" value="ECO:0007669"/>
    <property type="project" value="UniProtKB-KW"/>
</dbReference>
<dbReference type="PIRSF" id="PIRSF000862">
    <property type="entry name" value="Steryl_ester_lip"/>
    <property type="match status" value="1"/>
</dbReference>
<reference evidence="11 12" key="1">
    <citation type="submission" date="2024-06" db="EMBL/GenBank/DDBJ databases">
        <title>A chromosome-level genome assembly of beet webworm, Loxostege sticticalis.</title>
        <authorList>
            <person name="Zhang Y."/>
        </authorList>
    </citation>
    <scope>NUCLEOTIDE SEQUENCE [LARGE SCALE GENOMIC DNA]</scope>
    <source>
        <strain evidence="11">AQ028</strain>
        <tissue evidence="11">Male pupae</tissue>
    </source>
</reference>
<evidence type="ECO:0000256" key="2">
    <source>
        <dbReference type="ARBA" id="ARBA00022729"/>
    </source>
</evidence>
<dbReference type="Gene3D" id="3.40.50.1820">
    <property type="entry name" value="alpha/beta hydrolase"/>
    <property type="match status" value="1"/>
</dbReference>
<feature type="chain" id="PRO_5044832179" description="Lipase" evidence="9">
    <location>
        <begin position="19"/>
        <end position="395"/>
    </location>
</feature>
<dbReference type="EMBL" id="JBEDNZ010000016">
    <property type="protein sequence ID" value="KAL0822183.1"/>
    <property type="molecule type" value="Genomic_DNA"/>
</dbReference>
<evidence type="ECO:0000256" key="4">
    <source>
        <dbReference type="ARBA" id="ARBA00022963"/>
    </source>
</evidence>
<gene>
    <name evidence="11" type="ORF">ABMA28_004314</name>
</gene>
<feature type="signal peptide" evidence="9">
    <location>
        <begin position="1"/>
        <end position="18"/>
    </location>
</feature>
<keyword evidence="2 9" id="KW-0732">Signal</keyword>
<comment type="similarity">
    <text evidence="1 7">Belongs to the AB hydrolase superfamily. Lipase family.</text>
</comment>
<dbReference type="InterPro" id="IPR025483">
    <property type="entry name" value="Lipase_euk"/>
</dbReference>
<feature type="domain" description="AB hydrolase-1" evidence="10">
    <location>
        <begin position="71"/>
        <end position="194"/>
    </location>
</feature>
<dbReference type="Pfam" id="PF00561">
    <property type="entry name" value="Abhydrolase_1"/>
    <property type="match status" value="1"/>
</dbReference>
<evidence type="ECO:0000256" key="7">
    <source>
        <dbReference type="PIRNR" id="PIRNR000862"/>
    </source>
</evidence>
<evidence type="ECO:0000256" key="8">
    <source>
        <dbReference type="PIRSR" id="PIRSR000862-1"/>
    </source>
</evidence>
<sequence length="395" mass="44447">MKKGLIFLAVILHVTVYSQLLKQQPEKLSEDGRLKFPELADKYGFPAQEESVTTEDGYILTLYHIPGDTSKPVLLIHGNTPTIDCWIIRGNSSLAITLAHRGYDVWAIAIRGTRYSRKHVSLDPDLQPAQFFDYTFYEEGIYDVAATIDFILQKTGQEQLTAIGHSVGTTLLYVLGAEKPEYNDKIKLAVSLAPICFLQNLRGLTRLGGLLGPGLIDLLTLLNIQEVLSYDQITPVFQAICLNEPLGYELCIKIGVSAILGDDPKGLEPEFQKTLFGHFPGGSTRKLFSHLVQVLTRKKIAKYDYGSIKNLALYGSYEPPEFDLKKVTMKSALFVGKEDFLSPPADAELLKAALPNVVHYQVLPYEKFNHPDFIWGRYMPDNFYPYLMEVLDKYE</sequence>
<evidence type="ECO:0000256" key="6">
    <source>
        <dbReference type="ARBA" id="ARBA00023180"/>
    </source>
</evidence>
<keyword evidence="5" id="KW-0443">Lipid metabolism</keyword>
<evidence type="ECO:0000256" key="1">
    <source>
        <dbReference type="ARBA" id="ARBA00010701"/>
    </source>
</evidence>
<organism evidence="11 12">
    <name type="scientific">Loxostege sticticalis</name>
    <name type="common">Beet webworm moth</name>
    <dbReference type="NCBI Taxonomy" id="481309"/>
    <lineage>
        <taxon>Eukaryota</taxon>
        <taxon>Metazoa</taxon>
        <taxon>Ecdysozoa</taxon>
        <taxon>Arthropoda</taxon>
        <taxon>Hexapoda</taxon>
        <taxon>Insecta</taxon>
        <taxon>Pterygota</taxon>
        <taxon>Neoptera</taxon>
        <taxon>Endopterygota</taxon>
        <taxon>Lepidoptera</taxon>
        <taxon>Glossata</taxon>
        <taxon>Ditrysia</taxon>
        <taxon>Pyraloidea</taxon>
        <taxon>Crambidae</taxon>
        <taxon>Pyraustinae</taxon>
        <taxon>Loxostege</taxon>
    </lineage>
</organism>
<dbReference type="SUPFAM" id="SSF53474">
    <property type="entry name" value="alpha/beta-Hydrolases"/>
    <property type="match status" value="1"/>
</dbReference>
<dbReference type="FunFam" id="3.40.50.1820:FF:000057">
    <property type="entry name" value="Lipase"/>
    <property type="match status" value="1"/>
</dbReference>
<evidence type="ECO:0000313" key="11">
    <source>
        <dbReference type="EMBL" id="KAL0822183.1"/>
    </source>
</evidence>
<evidence type="ECO:0000313" key="12">
    <source>
        <dbReference type="Proteomes" id="UP001549921"/>
    </source>
</evidence>
<proteinExistence type="inferred from homology"/>
<evidence type="ECO:0000256" key="5">
    <source>
        <dbReference type="ARBA" id="ARBA00023098"/>
    </source>
</evidence>
<feature type="active site" description="Nucleophile" evidence="8">
    <location>
        <position position="166"/>
    </location>
</feature>
<dbReference type="AlphaFoldDB" id="A0ABD0SQR1"/>
<protein>
    <recommendedName>
        <fullName evidence="7">Lipase</fullName>
    </recommendedName>
</protein>
<keyword evidence="6" id="KW-0325">Glycoprotein</keyword>
<dbReference type="InterPro" id="IPR000073">
    <property type="entry name" value="AB_hydrolase_1"/>
</dbReference>
<name>A0ABD0SQR1_LOXSC</name>
<feature type="active site" description="Charge relay system" evidence="8">
    <location>
        <position position="370"/>
    </location>
</feature>
<comment type="caution">
    <text evidence="11">The sequence shown here is derived from an EMBL/GenBank/DDBJ whole genome shotgun (WGS) entry which is preliminary data.</text>
</comment>
<dbReference type="GO" id="GO:0016787">
    <property type="term" value="F:hydrolase activity"/>
    <property type="evidence" value="ECO:0007669"/>
    <property type="project" value="UniProtKB-KW"/>
</dbReference>
<dbReference type="InterPro" id="IPR029058">
    <property type="entry name" value="AB_hydrolase_fold"/>
</dbReference>
<evidence type="ECO:0000256" key="9">
    <source>
        <dbReference type="SAM" id="SignalP"/>
    </source>
</evidence>